<dbReference type="SUPFAM" id="SSF81383">
    <property type="entry name" value="F-box domain"/>
    <property type="match status" value="1"/>
</dbReference>
<dbReference type="InterPro" id="IPR001810">
    <property type="entry name" value="F-box_dom"/>
</dbReference>
<dbReference type="PROSITE" id="PS50181">
    <property type="entry name" value="FBOX"/>
    <property type="match status" value="1"/>
</dbReference>
<dbReference type="InterPro" id="IPR050232">
    <property type="entry name" value="FBL13/AtMIF1-like"/>
</dbReference>
<dbReference type="AlphaFoldDB" id="V4LES7"/>
<dbReference type="PANTHER" id="PTHR31900">
    <property type="entry name" value="F-BOX/RNI SUPERFAMILY PROTEIN-RELATED"/>
    <property type="match status" value="1"/>
</dbReference>
<dbReference type="Pfam" id="PF00646">
    <property type="entry name" value="F-box"/>
    <property type="match status" value="1"/>
</dbReference>
<sequence length="397" mass="45726">MISELPDDLLLKILSSLFPEDLIATSVLSRRWRSLWKLVPKLNIGEQHRTKYSMRDVDMIYSSLAFSNPQVLRSLDFKLISYDSEWLEYWTKPTVYHGLRELRFELVYRSLKFPTRLYVCKTLETLILCKLHLVDVPPWACFLSLKTLHLLSVNFSHEESVQKLLSICPVLEDLVVRRSTYVSVEVYTINVPTLRSLSIDYLHAASPPAGVHGFVINAPSLKYLNIRDHLVKANVEVVCDQSKSLLGSLASIQHLSLCSKNLNIPYHADTFFLFLEHLELCTCSAEWCDSLTRILKEAPRLRVLKLKSIHCTSYNDSMECWNQPSSVPECLSSHLQILEWRRYKGTKLEKQLAKYILAKAGHLKMATFSSKATEEHQMFKKLESVPICSKSCQLLFD</sequence>
<dbReference type="Proteomes" id="UP000030689">
    <property type="component" value="Unassembled WGS sequence"/>
</dbReference>
<dbReference type="Gramene" id="ESQ38288">
    <property type="protein sequence ID" value="ESQ38288"/>
    <property type="gene ID" value="EUTSA_v10029438mg"/>
</dbReference>
<dbReference type="InterPro" id="IPR032675">
    <property type="entry name" value="LRR_dom_sf"/>
</dbReference>
<gene>
    <name evidence="2" type="ORF">EUTSA_v10029438mg</name>
</gene>
<dbReference type="Pfam" id="PF24758">
    <property type="entry name" value="LRR_At5g56370"/>
    <property type="match status" value="1"/>
</dbReference>
<evidence type="ECO:0000259" key="1">
    <source>
        <dbReference type="PROSITE" id="PS50181"/>
    </source>
</evidence>
<dbReference type="Gene3D" id="1.20.1280.50">
    <property type="match status" value="1"/>
</dbReference>
<organism evidence="2 3">
    <name type="scientific">Eutrema salsugineum</name>
    <name type="common">Saltwater cress</name>
    <name type="synonym">Sisymbrium salsugineum</name>
    <dbReference type="NCBI Taxonomy" id="72664"/>
    <lineage>
        <taxon>Eukaryota</taxon>
        <taxon>Viridiplantae</taxon>
        <taxon>Streptophyta</taxon>
        <taxon>Embryophyta</taxon>
        <taxon>Tracheophyta</taxon>
        <taxon>Spermatophyta</taxon>
        <taxon>Magnoliopsida</taxon>
        <taxon>eudicotyledons</taxon>
        <taxon>Gunneridae</taxon>
        <taxon>Pentapetalae</taxon>
        <taxon>rosids</taxon>
        <taxon>malvids</taxon>
        <taxon>Brassicales</taxon>
        <taxon>Brassicaceae</taxon>
        <taxon>Eutremeae</taxon>
        <taxon>Eutrema</taxon>
    </lineage>
</organism>
<dbReference type="InterPro" id="IPR053781">
    <property type="entry name" value="F-box_AtFBL13-like"/>
</dbReference>
<dbReference type="InterPro" id="IPR055411">
    <property type="entry name" value="LRR_FXL15/At3g58940/PEG3-like"/>
</dbReference>
<dbReference type="Pfam" id="PF08387">
    <property type="entry name" value="FBD"/>
    <property type="match status" value="1"/>
</dbReference>
<dbReference type="InterPro" id="IPR036047">
    <property type="entry name" value="F-box-like_dom_sf"/>
</dbReference>
<keyword evidence="3" id="KW-1185">Reference proteome</keyword>
<dbReference type="SMART" id="SM00256">
    <property type="entry name" value="FBOX"/>
    <property type="match status" value="1"/>
</dbReference>
<dbReference type="SUPFAM" id="SSF52047">
    <property type="entry name" value="RNI-like"/>
    <property type="match status" value="1"/>
</dbReference>
<evidence type="ECO:0000313" key="2">
    <source>
        <dbReference type="EMBL" id="ESQ38288.1"/>
    </source>
</evidence>
<dbReference type="SMART" id="SM00579">
    <property type="entry name" value="FBD"/>
    <property type="match status" value="1"/>
</dbReference>
<reference evidence="2 3" key="1">
    <citation type="journal article" date="2013" name="Front. Plant Sci.">
        <title>The Reference Genome of the Halophytic Plant Eutrema salsugineum.</title>
        <authorList>
            <person name="Yang R."/>
            <person name="Jarvis D.E."/>
            <person name="Chen H."/>
            <person name="Beilstein M.A."/>
            <person name="Grimwood J."/>
            <person name="Jenkins J."/>
            <person name="Shu S."/>
            <person name="Prochnik S."/>
            <person name="Xin M."/>
            <person name="Ma C."/>
            <person name="Schmutz J."/>
            <person name="Wing R.A."/>
            <person name="Mitchell-Olds T."/>
            <person name="Schumaker K.S."/>
            <person name="Wang X."/>
        </authorList>
    </citation>
    <scope>NUCLEOTIDE SEQUENCE [LARGE SCALE GENOMIC DNA]</scope>
</reference>
<evidence type="ECO:0000313" key="3">
    <source>
        <dbReference type="Proteomes" id="UP000030689"/>
    </source>
</evidence>
<feature type="domain" description="F-box" evidence="1">
    <location>
        <begin position="1"/>
        <end position="35"/>
    </location>
</feature>
<name>V4LES7_EUTSA</name>
<dbReference type="CDD" id="cd22160">
    <property type="entry name" value="F-box_AtFBL13-like"/>
    <property type="match status" value="1"/>
</dbReference>
<dbReference type="STRING" id="72664.V4LES7"/>
<dbReference type="OMA" id="NDSMECW"/>
<dbReference type="Gene3D" id="3.80.10.10">
    <property type="entry name" value="Ribonuclease Inhibitor"/>
    <property type="match status" value="1"/>
</dbReference>
<dbReference type="EMBL" id="KI517537">
    <property type="protein sequence ID" value="ESQ38288.1"/>
    <property type="molecule type" value="Genomic_DNA"/>
</dbReference>
<accession>V4LES7</accession>
<proteinExistence type="predicted"/>
<protein>
    <recommendedName>
        <fullName evidence="1">F-box domain-containing protein</fullName>
    </recommendedName>
</protein>
<dbReference type="PANTHER" id="PTHR31900:SF34">
    <property type="entry name" value="EMB|CAB62440.1-RELATED"/>
    <property type="match status" value="1"/>
</dbReference>
<dbReference type="KEGG" id="eus:EUTSA_v10029438mg"/>
<dbReference type="InterPro" id="IPR006566">
    <property type="entry name" value="FBD"/>
</dbReference>